<dbReference type="AlphaFoldDB" id="A0A5D6WJR4"/>
<accession>A0A5D6WJR4</accession>
<dbReference type="RefSeq" id="WP_149189538.1">
    <property type="nucleotide sequence ID" value="NZ_VTOZ01000023.1"/>
</dbReference>
<comment type="caution">
    <text evidence="1">The sequence shown here is derived from an EMBL/GenBank/DDBJ whole genome shotgun (WGS) entry which is preliminary data.</text>
</comment>
<dbReference type="EMBL" id="VTOZ01000023">
    <property type="protein sequence ID" value="TYZ27692.1"/>
    <property type="molecule type" value="Genomic_DNA"/>
</dbReference>
<reference evidence="1 2" key="1">
    <citation type="submission" date="2019-08" db="EMBL/GenBank/DDBJ databases">
        <title>Selenomonas sp. mPRGC5 and Selenomonas sp. mPRGC8 isolated from ruminal fluid of dairy goat (Capra hircus).</title>
        <authorList>
            <person name="Poothong S."/>
            <person name="Nuengjamnong C."/>
            <person name="Tanasupawat S."/>
        </authorList>
    </citation>
    <scope>NUCLEOTIDE SEQUENCE [LARGE SCALE GENOMIC DNA]</scope>
    <source>
        <strain evidence="2">mPRGC8</strain>
    </source>
</reference>
<dbReference type="InterPro" id="IPR021321">
    <property type="entry name" value="DUF2922"/>
</dbReference>
<gene>
    <name evidence="1" type="ORF">FZ041_10640</name>
</gene>
<evidence type="ECO:0000313" key="1">
    <source>
        <dbReference type="EMBL" id="TYZ27692.1"/>
    </source>
</evidence>
<proteinExistence type="predicted"/>
<name>A0A5D6WJR4_9FIRM</name>
<protein>
    <submittedName>
        <fullName evidence="1">DUF2922 domain-containing protein</fullName>
    </submittedName>
</protein>
<keyword evidence="2" id="KW-1185">Reference proteome</keyword>
<dbReference type="Proteomes" id="UP000322783">
    <property type="component" value="Unassembled WGS sequence"/>
</dbReference>
<dbReference type="Pfam" id="PF11148">
    <property type="entry name" value="DUF2922"/>
    <property type="match status" value="1"/>
</dbReference>
<organism evidence="1 2">
    <name type="scientific">Selenomonas caprae</name>
    <dbReference type="NCBI Taxonomy" id="2606905"/>
    <lineage>
        <taxon>Bacteria</taxon>
        <taxon>Bacillati</taxon>
        <taxon>Bacillota</taxon>
        <taxon>Negativicutes</taxon>
        <taxon>Selenomonadales</taxon>
        <taxon>Selenomonadaceae</taxon>
        <taxon>Selenomonas</taxon>
    </lineage>
</organism>
<evidence type="ECO:0000313" key="2">
    <source>
        <dbReference type="Proteomes" id="UP000322783"/>
    </source>
</evidence>
<sequence>MKTTLMIEFNLANNKTTTVSIPDPREDVTKADVTAAADEIVEKKAIIASGSPVASFKRAFVRTIQETEVE</sequence>